<sequence length="49" mass="5653">MDSGEVLLVLATDKTAPDDFAAFCRQTGHELLHQQIRNDDVIMMWVKHR</sequence>
<dbReference type="SUPFAM" id="SSF64307">
    <property type="entry name" value="SirA-like"/>
    <property type="match status" value="1"/>
</dbReference>
<evidence type="ECO:0000313" key="2">
    <source>
        <dbReference type="EMBL" id="KEQ00558.1"/>
    </source>
</evidence>
<dbReference type="EMBL" id="AVQL01000449">
    <property type="protein sequence ID" value="KEQ00558.1"/>
    <property type="molecule type" value="Genomic_DNA"/>
</dbReference>
<dbReference type="Gene3D" id="3.30.110.40">
    <property type="entry name" value="TusA-like domain"/>
    <property type="match status" value="1"/>
</dbReference>
<evidence type="ECO:0000259" key="1">
    <source>
        <dbReference type="Pfam" id="PF01206"/>
    </source>
</evidence>
<organism evidence="2 3">
    <name type="scientific">Snodgrassella alvi SCGC AB-598-J21</name>
    <dbReference type="NCBI Taxonomy" id="1385367"/>
    <lineage>
        <taxon>Bacteria</taxon>
        <taxon>Pseudomonadati</taxon>
        <taxon>Pseudomonadota</taxon>
        <taxon>Betaproteobacteria</taxon>
        <taxon>Neisseriales</taxon>
        <taxon>Neisseriaceae</taxon>
        <taxon>Snodgrassella</taxon>
    </lineage>
</organism>
<reference evidence="2 3" key="1">
    <citation type="journal article" date="2014" name="PLoS Genet.">
        <title>Hidden diversity in honey bee gut symbionts detected by single-cell genomics.</title>
        <authorList>
            <person name="Engel P."/>
            <person name="Stepanauskas R."/>
            <person name="Moran N."/>
        </authorList>
    </citation>
    <scope>NUCLEOTIDE SEQUENCE [LARGE SCALE GENOMIC DNA]</scope>
    <source>
        <strain evidence="2 3">SCGC AB-598-J21</strain>
    </source>
</reference>
<dbReference type="InterPro" id="IPR001455">
    <property type="entry name" value="TusA-like"/>
</dbReference>
<dbReference type="Proteomes" id="UP000027644">
    <property type="component" value="Unassembled WGS sequence"/>
</dbReference>
<evidence type="ECO:0000313" key="3">
    <source>
        <dbReference type="Proteomes" id="UP000027644"/>
    </source>
</evidence>
<comment type="caution">
    <text evidence="2">The sequence shown here is derived from an EMBL/GenBank/DDBJ whole genome shotgun (WGS) entry which is preliminary data.</text>
</comment>
<protein>
    <submittedName>
        <fullName evidence="2">Putative redox protein, regulator of disulfide bond formation</fullName>
    </submittedName>
</protein>
<feature type="domain" description="UPF0033" evidence="1">
    <location>
        <begin position="1"/>
        <end position="46"/>
    </location>
</feature>
<dbReference type="Pfam" id="PF01206">
    <property type="entry name" value="TusA"/>
    <property type="match status" value="1"/>
</dbReference>
<dbReference type="AlphaFoldDB" id="A0A074V551"/>
<proteinExistence type="predicted"/>
<dbReference type="InterPro" id="IPR036868">
    <property type="entry name" value="TusA-like_sf"/>
</dbReference>
<accession>A0A074V551</accession>
<name>A0A074V551_9NEIS</name>
<gene>
    <name evidence="2" type="ORF">SASC598J21_017040</name>
</gene>
<dbReference type="CDD" id="cd00291">
    <property type="entry name" value="SirA_YedF_YeeD"/>
    <property type="match status" value="1"/>
</dbReference>